<sequence>MVRRNHLDALEEEAEEGRRLKNPFTLQNAALLVCAIPCLYGLGLIAATLFDLETDLYVAICLLWGFFNVLTAVVGVYGVHNGQITALQVAYILQWVENVMTFVVVLMVLCDLLSHSHAKARVRPEDIDEFVMAADGLSVVTGQMKRPQGFSYQWLRDHPVVGLTVCLSVLLLAIVSSVGLSVVSEYCLQLEVDQYSAALHRRKEIEVSSNARKRIQERLHARQQKRERGQTSSRKGQGGAEGSEGTRRLLGVSSVSSTRAGAPSSHDTAARQPLLDSEPDPESGERGGGGGRRVRWLTSEDESGYSEGDDLPLSDPTIEVEVEYEEDMEGQSGGTLSV</sequence>
<dbReference type="VEuPathDB" id="CryptoDB:Cvel_4167"/>
<organism evidence="3">
    <name type="scientific">Chromera velia CCMP2878</name>
    <dbReference type="NCBI Taxonomy" id="1169474"/>
    <lineage>
        <taxon>Eukaryota</taxon>
        <taxon>Sar</taxon>
        <taxon>Alveolata</taxon>
        <taxon>Colpodellida</taxon>
        <taxon>Chromeraceae</taxon>
        <taxon>Chromera</taxon>
    </lineage>
</organism>
<keyword evidence="2" id="KW-1133">Transmembrane helix</keyword>
<feature type="transmembrane region" description="Helical" evidence="2">
    <location>
        <begin position="57"/>
        <end position="80"/>
    </location>
</feature>
<name>A0A0G4G4E6_9ALVE</name>
<protein>
    <recommendedName>
        <fullName evidence="4">Transmembrane protein</fullName>
    </recommendedName>
</protein>
<evidence type="ECO:0000256" key="1">
    <source>
        <dbReference type="SAM" id="MobiDB-lite"/>
    </source>
</evidence>
<feature type="compositionally biased region" description="Basic and acidic residues" evidence="1">
    <location>
        <begin position="218"/>
        <end position="229"/>
    </location>
</feature>
<feature type="transmembrane region" description="Helical" evidence="2">
    <location>
        <begin position="92"/>
        <end position="113"/>
    </location>
</feature>
<feature type="transmembrane region" description="Helical" evidence="2">
    <location>
        <begin position="160"/>
        <end position="183"/>
    </location>
</feature>
<accession>A0A0G4G4E6</accession>
<evidence type="ECO:0008006" key="4">
    <source>
        <dbReference type="Google" id="ProtNLM"/>
    </source>
</evidence>
<gene>
    <name evidence="3" type="ORF">Cvel_4167</name>
</gene>
<proteinExistence type="predicted"/>
<evidence type="ECO:0000256" key="2">
    <source>
        <dbReference type="SAM" id="Phobius"/>
    </source>
</evidence>
<reference evidence="3" key="1">
    <citation type="submission" date="2014-11" db="EMBL/GenBank/DDBJ databases">
        <authorList>
            <person name="Otto D Thomas"/>
            <person name="Naeem Raeece"/>
        </authorList>
    </citation>
    <scope>NUCLEOTIDE SEQUENCE</scope>
</reference>
<feature type="region of interest" description="Disordered" evidence="1">
    <location>
        <begin position="218"/>
        <end position="338"/>
    </location>
</feature>
<dbReference type="EMBL" id="CDMZ01000882">
    <property type="protein sequence ID" value="CEM23256.1"/>
    <property type="molecule type" value="Genomic_DNA"/>
</dbReference>
<feature type="compositionally biased region" description="Acidic residues" evidence="1">
    <location>
        <begin position="299"/>
        <end position="329"/>
    </location>
</feature>
<keyword evidence="2" id="KW-0812">Transmembrane</keyword>
<keyword evidence="2" id="KW-0472">Membrane</keyword>
<dbReference type="AlphaFoldDB" id="A0A0G4G4E6"/>
<evidence type="ECO:0000313" key="3">
    <source>
        <dbReference type="EMBL" id="CEM23256.1"/>
    </source>
</evidence>
<feature type="transmembrane region" description="Helical" evidence="2">
    <location>
        <begin position="29"/>
        <end position="50"/>
    </location>
</feature>